<dbReference type="EMBL" id="ADFV01088814">
    <property type="status" value="NOT_ANNOTATED_CDS"/>
    <property type="molecule type" value="Genomic_DNA"/>
</dbReference>
<dbReference type="InParanoid" id="A0A2I3HL14"/>
<evidence type="ECO:0000313" key="6">
    <source>
        <dbReference type="Ensembl" id="ENSNLEP00000044304.1"/>
    </source>
</evidence>
<dbReference type="EMBL" id="ADFV01088811">
    <property type="status" value="NOT_ANNOTATED_CDS"/>
    <property type="molecule type" value="Genomic_DNA"/>
</dbReference>
<dbReference type="InterPro" id="IPR023574">
    <property type="entry name" value="Ribosomal_uL4_dom_sf"/>
</dbReference>
<dbReference type="Gene3D" id="3.40.1370.10">
    <property type="match status" value="1"/>
</dbReference>
<evidence type="ECO:0000256" key="4">
    <source>
        <dbReference type="ARBA" id="ARBA00040565"/>
    </source>
</evidence>
<evidence type="ECO:0000256" key="3">
    <source>
        <dbReference type="ARBA" id="ARBA00023274"/>
    </source>
</evidence>
<protein>
    <recommendedName>
        <fullName evidence="4">Large ribosomal subunit protein uL4m</fullName>
    </recommendedName>
</protein>
<dbReference type="GO" id="GO:0005840">
    <property type="term" value="C:ribosome"/>
    <property type="evidence" value="ECO:0007669"/>
    <property type="project" value="UniProtKB-KW"/>
</dbReference>
<organism evidence="6 7">
    <name type="scientific">Nomascus leucogenys</name>
    <name type="common">Northern white-cheeked gibbon</name>
    <name type="synonym">Hylobates leucogenys</name>
    <dbReference type="NCBI Taxonomy" id="61853"/>
    <lineage>
        <taxon>Eukaryota</taxon>
        <taxon>Metazoa</taxon>
        <taxon>Chordata</taxon>
        <taxon>Craniata</taxon>
        <taxon>Vertebrata</taxon>
        <taxon>Euteleostomi</taxon>
        <taxon>Mammalia</taxon>
        <taxon>Eutheria</taxon>
        <taxon>Euarchontoglires</taxon>
        <taxon>Primates</taxon>
        <taxon>Haplorrhini</taxon>
        <taxon>Catarrhini</taxon>
        <taxon>Hylobatidae</taxon>
        <taxon>Nomascus</taxon>
    </lineage>
</organism>
<dbReference type="FunCoup" id="A0A2I3HL14">
    <property type="interactions" value="1618"/>
</dbReference>
<dbReference type="EMBL" id="ADFV01088812">
    <property type="status" value="NOT_ANNOTATED_CDS"/>
    <property type="molecule type" value="Genomic_DNA"/>
</dbReference>
<dbReference type="PANTHER" id="PTHR10746">
    <property type="entry name" value="50S RIBOSOMAL PROTEIN L4"/>
    <property type="match status" value="1"/>
</dbReference>
<dbReference type="GO" id="GO:1990904">
    <property type="term" value="C:ribonucleoprotein complex"/>
    <property type="evidence" value="ECO:0007669"/>
    <property type="project" value="UniProtKB-KW"/>
</dbReference>
<keyword evidence="2" id="KW-0689">Ribosomal protein</keyword>
<reference evidence="6" key="3">
    <citation type="submission" date="2025-09" db="UniProtKB">
        <authorList>
            <consortium name="Ensembl"/>
        </authorList>
    </citation>
    <scope>IDENTIFICATION</scope>
</reference>
<dbReference type="InterPro" id="IPR013005">
    <property type="entry name" value="Ribosomal_uL4-like"/>
</dbReference>
<dbReference type="EMBL" id="ADFV01088813">
    <property type="status" value="NOT_ANNOTATED_CDS"/>
    <property type="molecule type" value="Genomic_DNA"/>
</dbReference>
<comment type="similarity">
    <text evidence="1">Belongs to the universal ribosomal protein uL4 family.</text>
</comment>
<keyword evidence="3" id="KW-0687">Ribonucleoprotein</keyword>
<reference evidence="6 7" key="1">
    <citation type="submission" date="2012-10" db="EMBL/GenBank/DDBJ databases">
        <authorList>
            <consortium name="Gibbon Genome Sequencing Consortium"/>
        </authorList>
    </citation>
    <scope>NUCLEOTIDE SEQUENCE [LARGE SCALE GENOMIC DNA]</scope>
</reference>
<evidence type="ECO:0000313" key="7">
    <source>
        <dbReference type="Proteomes" id="UP000001073"/>
    </source>
</evidence>
<dbReference type="Ensembl" id="ENSNLET00000049739.1">
    <property type="protein sequence ID" value="ENSNLEP00000044304.1"/>
    <property type="gene ID" value="ENSNLEG00000012155.2"/>
</dbReference>
<dbReference type="Proteomes" id="UP000001073">
    <property type="component" value="Chromosome 10"/>
</dbReference>
<name>A0A2I3HL14_NOMLE</name>
<dbReference type="SUPFAM" id="SSF52166">
    <property type="entry name" value="Ribosomal protein L4"/>
    <property type="match status" value="1"/>
</dbReference>
<keyword evidence="7" id="KW-1185">Reference proteome</keyword>
<dbReference type="PANTHER" id="PTHR10746:SF6">
    <property type="entry name" value="LARGE RIBOSOMAL SUBUNIT PROTEIN UL4M"/>
    <property type="match status" value="1"/>
</dbReference>
<reference evidence="6" key="2">
    <citation type="submission" date="2025-08" db="UniProtKB">
        <authorList>
            <consortium name="Ensembl"/>
        </authorList>
    </citation>
    <scope>IDENTIFICATION</scope>
</reference>
<sequence>MLQLFRAGALAWLRPTGRGNSTCQGPEAGFQDGVSEGQRQIAQGPRGRRENPGFSYSGVGPFEAELGFSCVLPPCRLDILHQVAMWQKNFKRIVSQGGGKELPGEVGDGTQRKAHHWVFSELLGWGVAHGPRGPTSYYYMLPMKVRALGLKVALTIKLAQDDLHIMDSLELPTGDPQYLTELAHYRRWGNSVLLVDLSPLSKPQSVPSTATRCQVLSLNPPQVLRMACQALHDPPHHLPALLSFALGLPHRNRSQESQRQQVMKAFTGNKRPGRVWPRAAGPTKSH</sequence>
<proteinExistence type="inferred from homology"/>
<dbReference type="EMBL" id="ADFV01088810">
    <property type="status" value="NOT_ANNOTATED_CDS"/>
    <property type="molecule type" value="Genomic_DNA"/>
</dbReference>
<accession>A0A2I3HL14</accession>
<dbReference type="InterPro" id="IPR002136">
    <property type="entry name" value="Ribosomal_uL4"/>
</dbReference>
<evidence type="ECO:0000256" key="1">
    <source>
        <dbReference type="ARBA" id="ARBA00010528"/>
    </source>
</evidence>
<evidence type="ECO:0000256" key="5">
    <source>
        <dbReference type="SAM" id="MobiDB-lite"/>
    </source>
</evidence>
<dbReference type="Pfam" id="PF00573">
    <property type="entry name" value="Ribosomal_L4"/>
    <property type="match status" value="1"/>
</dbReference>
<dbReference type="AlphaFoldDB" id="A0A2I3HL14"/>
<dbReference type="GeneTree" id="ENSGT00390000014512"/>
<feature type="region of interest" description="Disordered" evidence="5">
    <location>
        <begin position="16"/>
        <end position="54"/>
    </location>
</feature>
<evidence type="ECO:0000256" key="2">
    <source>
        <dbReference type="ARBA" id="ARBA00022980"/>
    </source>
</evidence>
<dbReference type="GO" id="GO:0006412">
    <property type="term" value="P:translation"/>
    <property type="evidence" value="ECO:0007669"/>
    <property type="project" value="InterPro"/>
</dbReference>
<dbReference type="GO" id="GO:0003735">
    <property type="term" value="F:structural constituent of ribosome"/>
    <property type="evidence" value="ECO:0007669"/>
    <property type="project" value="InterPro"/>
</dbReference>
<dbReference type="STRING" id="61853.ENSNLEP00000044304"/>